<evidence type="ECO:0000313" key="1">
    <source>
        <dbReference type="EMBL" id="ABY63006.1"/>
    </source>
</evidence>
<reference evidence="1 2" key="1">
    <citation type="journal article" date="2008" name="Virology">
        <title>Characterization of Pseudomonas chlororaphis myovirus 201varphi2-1 via genomic sequencing, mass spectrometry, and electron microscopy.</title>
        <authorList>
            <person name="Thomas J.A."/>
            <person name="Rolando M.R."/>
            <person name="Carroll C.A."/>
            <person name="Shen P.S."/>
            <person name="Belnap D.M."/>
            <person name="Weintraub S.T."/>
            <person name="Serwer P."/>
            <person name="Hardies S.C."/>
        </authorList>
    </citation>
    <scope>NUCLEOTIDE SEQUENCE</scope>
</reference>
<dbReference type="Proteomes" id="UP000002421">
    <property type="component" value="Segment"/>
</dbReference>
<accession>B3FJ39</accession>
<dbReference type="KEGG" id="vg:6372467"/>
<organismHost>
    <name type="scientific">Pseudomonas chlororaphis</name>
    <dbReference type="NCBI Taxonomy" id="587753"/>
</organismHost>
<proteinExistence type="predicted"/>
<gene>
    <name evidence="1" type="ORF">201phi2-1p176</name>
</gene>
<evidence type="ECO:0000313" key="2">
    <source>
        <dbReference type="Proteomes" id="UP000002421"/>
    </source>
</evidence>
<dbReference type="EMBL" id="EU197055">
    <property type="protein sequence ID" value="ABY63006.1"/>
    <property type="molecule type" value="Genomic_DNA"/>
</dbReference>
<protein>
    <submittedName>
        <fullName evidence="1">Uncharacterized protein</fullName>
    </submittedName>
</protein>
<sequence>MSNVEILNIPVTGYVEESVVRKLFHPGDAGQKAFEKAFRGCTMMVADNGKVFMPVSDLQDHLTYRRQTD</sequence>
<organism evidence="1 2">
    <name type="scientific">Pseudomonas phage 201phi2-1</name>
    <name type="common">Pseudomonas chlororaphis phage 201phi2-1</name>
    <dbReference type="NCBI Taxonomy" id="198110"/>
    <lineage>
        <taxon>Viruses</taxon>
        <taxon>Duplodnaviria</taxon>
        <taxon>Heunggongvirae</taxon>
        <taxon>Uroviricota</taxon>
        <taxon>Caudoviricetes</taxon>
        <taxon>Chimalliviridae</taxon>
        <taxon>Serwervirus</taxon>
        <taxon>Serwervirus 201phi21</taxon>
    </lineage>
</organism>
<dbReference type="RefSeq" id="YP_001956900.1">
    <property type="nucleotide sequence ID" value="NC_010821.1"/>
</dbReference>
<keyword evidence="2" id="KW-1185">Reference proteome</keyword>
<name>B3FJ39_BP201</name>